<dbReference type="InterPro" id="IPR046342">
    <property type="entry name" value="CBS_dom_sf"/>
</dbReference>
<dbReference type="SUPFAM" id="SSF161093">
    <property type="entry name" value="MgtE membrane domain-like"/>
    <property type="match status" value="1"/>
</dbReference>
<dbReference type="Pfam" id="PF01769">
    <property type="entry name" value="MgtE"/>
    <property type="match status" value="1"/>
</dbReference>
<dbReference type="GO" id="GO:0015095">
    <property type="term" value="F:magnesium ion transmembrane transporter activity"/>
    <property type="evidence" value="ECO:0007669"/>
    <property type="project" value="UniProtKB-UniRule"/>
</dbReference>
<dbReference type="PROSITE" id="PS51371">
    <property type="entry name" value="CBS"/>
    <property type="match status" value="2"/>
</dbReference>
<comment type="subcellular location">
    <subcellularLocation>
        <location evidence="9">Cell membrane</location>
        <topology evidence="9">Multi-pass membrane protein</topology>
    </subcellularLocation>
    <subcellularLocation>
        <location evidence="1">Membrane</location>
        <topology evidence="1">Multi-pass membrane protein</topology>
    </subcellularLocation>
</comment>
<evidence type="ECO:0000313" key="12">
    <source>
        <dbReference type="Proteomes" id="UP000282574"/>
    </source>
</evidence>
<evidence type="ECO:0000259" key="10">
    <source>
        <dbReference type="PROSITE" id="PS51371"/>
    </source>
</evidence>
<evidence type="ECO:0000256" key="9">
    <source>
        <dbReference type="RuleBase" id="RU362011"/>
    </source>
</evidence>
<dbReference type="InterPro" id="IPR006668">
    <property type="entry name" value="Mg_transptr_MgtE_intracell_dom"/>
</dbReference>
<dbReference type="PANTHER" id="PTHR43773:SF1">
    <property type="entry name" value="MAGNESIUM TRANSPORTER MGTE"/>
    <property type="match status" value="1"/>
</dbReference>
<evidence type="ECO:0000256" key="1">
    <source>
        <dbReference type="ARBA" id="ARBA00004141"/>
    </source>
</evidence>
<sequence>MQNQNSPSLPANISRQELQEIVRSQLLVLLEQEDLRGAKALLVPVQPVDIAAVITELPAVKQAIAFRLLSKDEAIEVYEYLDSNVQQALIEEFKQQDVLDIVDKMSPDDRARLFDELPAKVVRRLLNQLSPTERQATTLLLGYKPDTAGRIMTPEYIALKESLTVAQALERVRRLADVTETIYYLYVTDEFRHLTGVLTLRALLTAGSEQTVADVMKREVVIVRTDTDREEVARIVQDYDFGALPVVDTEQRLVGIITVDDVLDVIEQETTEDIYALGGVESGGDKYFQTTNLFQIARMRVKWLFILLFANTATSAVIANQEEIIERVVALAAFIPLLIDAGGNVGAQSSTVVIRGLNLREVSVKKALSVITRESLVGLLLGVMLGLAVVVWAYFLENSWEVAIAVGVSLLAITLLASVSGSALPFLFSKLSLDPALMSAPFITSVVDVLGVSIYLWVARVVLQL</sequence>
<evidence type="ECO:0000256" key="6">
    <source>
        <dbReference type="ARBA" id="ARBA00022989"/>
    </source>
</evidence>
<name>A0AB37UCU2_9CYAN</name>
<reference evidence="11 12" key="1">
    <citation type="journal article" date="2019" name="Genome Biol. Evol.">
        <title>Day and night: Metabolic profiles and evolutionary relationships of six axenic non-marine cyanobacteria.</title>
        <authorList>
            <person name="Will S.E."/>
            <person name="Henke P."/>
            <person name="Boedeker C."/>
            <person name="Huang S."/>
            <person name="Brinkmann H."/>
            <person name="Rohde M."/>
            <person name="Jarek M."/>
            <person name="Friedl T."/>
            <person name="Seufert S."/>
            <person name="Schumacher M."/>
            <person name="Overmann J."/>
            <person name="Neumann-Schaal M."/>
            <person name="Petersen J."/>
        </authorList>
    </citation>
    <scope>NUCLEOTIDE SEQUENCE [LARGE SCALE GENOMIC DNA]</scope>
    <source>
        <strain evidence="11 12">SAG 39.79</strain>
    </source>
</reference>
<feature type="domain" description="CBS" evidence="10">
    <location>
        <begin position="152"/>
        <end position="215"/>
    </location>
</feature>
<dbReference type="PANTHER" id="PTHR43773">
    <property type="entry name" value="MAGNESIUM TRANSPORTER MGTE"/>
    <property type="match status" value="1"/>
</dbReference>
<dbReference type="Gene3D" id="3.10.580.10">
    <property type="entry name" value="CBS-domain"/>
    <property type="match status" value="1"/>
</dbReference>
<dbReference type="InterPro" id="IPR038076">
    <property type="entry name" value="MgtE_N_sf"/>
</dbReference>
<evidence type="ECO:0000256" key="3">
    <source>
        <dbReference type="ARBA" id="ARBA00022448"/>
    </source>
</evidence>
<dbReference type="Pfam" id="PF03448">
    <property type="entry name" value="MgtE_N"/>
    <property type="match status" value="1"/>
</dbReference>
<keyword evidence="9" id="KW-0479">Metal-binding</keyword>
<dbReference type="GO" id="GO:0046872">
    <property type="term" value="F:metal ion binding"/>
    <property type="evidence" value="ECO:0007669"/>
    <property type="project" value="UniProtKB-KW"/>
</dbReference>
<dbReference type="SUPFAM" id="SSF158791">
    <property type="entry name" value="MgtE N-terminal domain-like"/>
    <property type="match status" value="1"/>
</dbReference>
<dbReference type="SMART" id="SM00116">
    <property type="entry name" value="CBS"/>
    <property type="match status" value="2"/>
</dbReference>
<dbReference type="Proteomes" id="UP000282574">
    <property type="component" value="Unassembled WGS sequence"/>
</dbReference>
<evidence type="ECO:0000256" key="7">
    <source>
        <dbReference type="ARBA" id="ARBA00023136"/>
    </source>
</evidence>
<evidence type="ECO:0000256" key="2">
    <source>
        <dbReference type="ARBA" id="ARBA00009749"/>
    </source>
</evidence>
<keyword evidence="8" id="KW-0129">CBS domain</keyword>
<comment type="similarity">
    <text evidence="2 9">Belongs to the SLC41A transporter family.</text>
</comment>
<dbReference type="InterPro" id="IPR036739">
    <property type="entry name" value="SLC41_membr_dom_sf"/>
</dbReference>
<dbReference type="CDD" id="cd04606">
    <property type="entry name" value="CBS_pair_Mg_transporter"/>
    <property type="match status" value="1"/>
</dbReference>
<gene>
    <name evidence="11" type="primary">mgtE</name>
    <name evidence="11" type="ORF">DSM107010_56350</name>
</gene>
<evidence type="ECO:0000256" key="5">
    <source>
        <dbReference type="ARBA" id="ARBA00022842"/>
    </source>
</evidence>
<comment type="caution">
    <text evidence="11">The sequence shown here is derived from an EMBL/GenBank/DDBJ whole genome shotgun (WGS) entry which is preliminary data.</text>
</comment>
<dbReference type="InterPro" id="IPR006669">
    <property type="entry name" value="MgtE_transporter"/>
</dbReference>
<keyword evidence="7 9" id="KW-0472">Membrane</keyword>
<dbReference type="Gene3D" id="1.10.357.20">
    <property type="entry name" value="SLC41 divalent cation transporters, integral membrane domain"/>
    <property type="match status" value="1"/>
</dbReference>
<feature type="transmembrane region" description="Helical" evidence="9">
    <location>
        <begin position="402"/>
        <end position="428"/>
    </location>
</feature>
<evidence type="ECO:0000256" key="4">
    <source>
        <dbReference type="ARBA" id="ARBA00022692"/>
    </source>
</evidence>
<dbReference type="InterPro" id="IPR006667">
    <property type="entry name" value="SLC41_membr_dom"/>
</dbReference>
<feature type="transmembrane region" description="Helical" evidence="9">
    <location>
        <begin position="440"/>
        <end position="458"/>
    </location>
</feature>
<organism evidence="11 12">
    <name type="scientific">Chroococcidiopsis cubana SAG 39.79</name>
    <dbReference type="NCBI Taxonomy" id="388085"/>
    <lineage>
        <taxon>Bacteria</taxon>
        <taxon>Bacillati</taxon>
        <taxon>Cyanobacteriota</taxon>
        <taxon>Cyanophyceae</taxon>
        <taxon>Chroococcidiopsidales</taxon>
        <taxon>Chroococcidiopsidaceae</taxon>
        <taxon>Chroococcidiopsis</taxon>
    </lineage>
</organism>
<dbReference type="EMBL" id="RSCK01000080">
    <property type="protein sequence ID" value="RUT04949.1"/>
    <property type="molecule type" value="Genomic_DNA"/>
</dbReference>
<dbReference type="AlphaFoldDB" id="A0AB37UCU2"/>
<keyword evidence="3 9" id="KW-0813">Transport</keyword>
<dbReference type="SUPFAM" id="SSF54631">
    <property type="entry name" value="CBS-domain pair"/>
    <property type="match status" value="1"/>
</dbReference>
<feature type="transmembrane region" description="Helical" evidence="9">
    <location>
        <begin position="375"/>
        <end position="396"/>
    </location>
</feature>
<dbReference type="Gene3D" id="1.25.60.10">
    <property type="entry name" value="MgtE N-terminal domain-like"/>
    <property type="match status" value="1"/>
</dbReference>
<keyword evidence="9" id="KW-1003">Cell membrane</keyword>
<feature type="domain" description="CBS" evidence="10">
    <location>
        <begin position="216"/>
        <end position="272"/>
    </location>
</feature>
<keyword evidence="12" id="KW-1185">Reference proteome</keyword>
<dbReference type="InterPro" id="IPR000644">
    <property type="entry name" value="CBS_dom"/>
</dbReference>
<comment type="subunit">
    <text evidence="9">Homodimer.</text>
</comment>
<dbReference type="RefSeq" id="WP_106167694.1">
    <property type="nucleotide sequence ID" value="NZ_JAVKZF010000003.1"/>
</dbReference>
<dbReference type="Pfam" id="PF00571">
    <property type="entry name" value="CBS"/>
    <property type="match status" value="2"/>
</dbReference>
<dbReference type="NCBIfam" id="TIGR00400">
    <property type="entry name" value="mgtE"/>
    <property type="match status" value="1"/>
</dbReference>
<keyword evidence="5 9" id="KW-0460">Magnesium</keyword>
<protein>
    <recommendedName>
        <fullName evidence="9">Magnesium transporter MgtE</fullName>
    </recommendedName>
</protein>
<keyword evidence="4 9" id="KW-0812">Transmembrane</keyword>
<dbReference type="SMART" id="SM00924">
    <property type="entry name" value="MgtE_N"/>
    <property type="match status" value="1"/>
</dbReference>
<dbReference type="GO" id="GO:0005886">
    <property type="term" value="C:plasma membrane"/>
    <property type="evidence" value="ECO:0007669"/>
    <property type="project" value="UniProtKB-SubCell"/>
</dbReference>
<comment type="caution">
    <text evidence="9">Lacks conserved residue(s) required for the propagation of feature annotation.</text>
</comment>
<evidence type="ECO:0000256" key="8">
    <source>
        <dbReference type="PROSITE-ProRule" id="PRU00703"/>
    </source>
</evidence>
<keyword evidence="6 9" id="KW-1133">Transmembrane helix</keyword>
<proteinExistence type="inferred from homology"/>
<comment type="function">
    <text evidence="9">Acts as a magnesium transporter.</text>
</comment>
<accession>A0AB37UCU2</accession>
<evidence type="ECO:0000313" key="11">
    <source>
        <dbReference type="EMBL" id="RUT04949.1"/>
    </source>
</evidence>